<organism evidence="1 2">
    <name type="scientific">Cirrhinus mrigala</name>
    <name type="common">Mrigala</name>
    <dbReference type="NCBI Taxonomy" id="683832"/>
    <lineage>
        <taxon>Eukaryota</taxon>
        <taxon>Metazoa</taxon>
        <taxon>Chordata</taxon>
        <taxon>Craniata</taxon>
        <taxon>Vertebrata</taxon>
        <taxon>Euteleostomi</taxon>
        <taxon>Actinopterygii</taxon>
        <taxon>Neopterygii</taxon>
        <taxon>Teleostei</taxon>
        <taxon>Ostariophysi</taxon>
        <taxon>Cypriniformes</taxon>
        <taxon>Cyprinidae</taxon>
        <taxon>Labeoninae</taxon>
        <taxon>Labeonini</taxon>
        <taxon>Cirrhinus</taxon>
    </lineage>
</organism>
<proteinExistence type="predicted"/>
<dbReference type="AlphaFoldDB" id="A0ABD0S048"/>
<feature type="non-terminal residue" evidence="1">
    <location>
        <position position="65"/>
    </location>
</feature>
<comment type="caution">
    <text evidence="1">The sequence shown here is derived from an EMBL/GenBank/DDBJ whole genome shotgun (WGS) entry which is preliminary data.</text>
</comment>
<reference evidence="1 2" key="1">
    <citation type="submission" date="2024-05" db="EMBL/GenBank/DDBJ databases">
        <title>Genome sequencing and assembly of Indian major carp, Cirrhinus mrigala (Hamilton, 1822).</title>
        <authorList>
            <person name="Mohindra V."/>
            <person name="Chowdhury L.M."/>
            <person name="Lal K."/>
            <person name="Jena J.K."/>
        </authorList>
    </citation>
    <scope>NUCLEOTIDE SEQUENCE [LARGE SCALE GENOMIC DNA]</scope>
    <source>
        <strain evidence="1">CM1030</strain>
        <tissue evidence="1">Blood</tissue>
    </source>
</reference>
<keyword evidence="2" id="KW-1185">Reference proteome</keyword>
<dbReference type="SUPFAM" id="SSF49265">
    <property type="entry name" value="Fibronectin type III"/>
    <property type="match status" value="1"/>
</dbReference>
<dbReference type="Gene3D" id="2.60.40.10">
    <property type="entry name" value="Immunoglobulins"/>
    <property type="match status" value="1"/>
</dbReference>
<gene>
    <name evidence="1" type="ORF">M9458_002119</name>
</gene>
<sequence>MLVWPEHCPECITMVTIAPEFHGSRHYGYVSNLRKFTWYETAVLCFTTPGDGPASTSQLIQTHAD</sequence>
<dbReference type="EMBL" id="JAMKFB020000001">
    <property type="protein sequence ID" value="KAL0204101.1"/>
    <property type="molecule type" value="Genomic_DNA"/>
</dbReference>
<dbReference type="InterPro" id="IPR036116">
    <property type="entry name" value="FN3_sf"/>
</dbReference>
<protein>
    <submittedName>
        <fullName evidence="1">Uncharacterized protein</fullName>
    </submittedName>
</protein>
<evidence type="ECO:0000313" key="2">
    <source>
        <dbReference type="Proteomes" id="UP001529510"/>
    </source>
</evidence>
<name>A0ABD0S048_CIRMR</name>
<accession>A0ABD0S048</accession>
<evidence type="ECO:0000313" key="1">
    <source>
        <dbReference type="EMBL" id="KAL0204101.1"/>
    </source>
</evidence>
<dbReference type="InterPro" id="IPR013783">
    <property type="entry name" value="Ig-like_fold"/>
</dbReference>
<dbReference type="Proteomes" id="UP001529510">
    <property type="component" value="Unassembled WGS sequence"/>
</dbReference>